<evidence type="ECO:0000313" key="2">
    <source>
        <dbReference type="Proteomes" id="UP000540787"/>
    </source>
</evidence>
<sequence length="257" mass="28662">MIIARLTQRWHALRRWRAHQSPDSHARFEETTFNRAYRDAVHGSAGLILWQHDGEHGRFALQLRTAQRDDSQHGLTLTLLANDAVLHRLSWTWADGAQLALPVASVPLVTHNAGLWRNAGPAFDAFERAFPNNSPSFFAFAALQGAAQALGIDRVLALRATAHPTYQADQHATFESGYDGFWRILGGAEYDARHYQITLPFYLKPLADMPSKHRKRAAQRRDQWRAIGEAARTALLHYMAPVATTAAAARAPTTAQA</sequence>
<evidence type="ECO:0000313" key="1">
    <source>
        <dbReference type="EMBL" id="MBB6136351.1"/>
    </source>
</evidence>
<name>A0A7W9X4I3_9BURK</name>
<protein>
    <recommendedName>
        <fullName evidence="3">DUF535 domain-containing protein</fullName>
    </recommendedName>
</protein>
<dbReference type="Proteomes" id="UP000540787">
    <property type="component" value="Unassembled WGS sequence"/>
</dbReference>
<evidence type="ECO:0008006" key="3">
    <source>
        <dbReference type="Google" id="ProtNLM"/>
    </source>
</evidence>
<dbReference type="RefSeq" id="WP_183557855.1">
    <property type="nucleotide sequence ID" value="NZ_JACHBX010000006.1"/>
</dbReference>
<dbReference type="AlphaFoldDB" id="A0A7W9X4I3"/>
<dbReference type="Pfam" id="PF04393">
    <property type="entry name" value="DUF535"/>
    <property type="match status" value="1"/>
</dbReference>
<keyword evidence="2" id="KW-1185">Reference proteome</keyword>
<dbReference type="InterPro" id="IPR007488">
    <property type="entry name" value="DUF535"/>
</dbReference>
<organism evidence="1 2">
    <name type="scientific">Massilia aurea</name>
    <dbReference type="NCBI Taxonomy" id="373040"/>
    <lineage>
        <taxon>Bacteria</taxon>
        <taxon>Pseudomonadati</taxon>
        <taxon>Pseudomonadota</taxon>
        <taxon>Betaproteobacteria</taxon>
        <taxon>Burkholderiales</taxon>
        <taxon>Oxalobacteraceae</taxon>
        <taxon>Telluria group</taxon>
        <taxon>Massilia</taxon>
    </lineage>
</organism>
<accession>A0A7W9X4I3</accession>
<proteinExistence type="predicted"/>
<reference evidence="1 2" key="1">
    <citation type="submission" date="2020-08" db="EMBL/GenBank/DDBJ databases">
        <title>The Agave Microbiome: Exploring the role of microbial communities in plant adaptations to desert environments.</title>
        <authorList>
            <person name="Partida-Martinez L.P."/>
        </authorList>
    </citation>
    <scope>NUCLEOTIDE SEQUENCE [LARGE SCALE GENOMIC DNA]</scope>
    <source>
        <strain evidence="1 2">AT3.2</strain>
    </source>
</reference>
<comment type="caution">
    <text evidence="1">The sequence shown here is derived from an EMBL/GenBank/DDBJ whole genome shotgun (WGS) entry which is preliminary data.</text>
</comment>
<dbReference type="EMBL" id="JACHBX010000006">
    <property type="protein sequence ID" value="MBB6136351.1"/>
    <property type="molecule type" value="Genomic_DNA"/>
</dbReference>
<gene>
    <name evidence="1" type="ORF">HD842_004529</name>
</gene>